<dbReference type="OrthoDB" id="9764656at2"/>
<evidence type="ECO:0000256" key="2">
    <source>
        <dbReference type="ARBA" id="ARBA00022729"/>
    </source>
</evidence>
<dbReference type="InterPro" id="IPR005770">
    <property type="entry name" value="PhnD"/>
</dbReference>
<keyword evidence="2" id="KW-0732">Signal</keyword>
<sequence>MQLSLRSWTSALPALGCVILLVVASQLLSACGPPQSRPPALRITALPDSKTTELDPKYRLVASHLSEVLGVEVEYVAVTDYAASVEAFKNGDVQLAWFGGVSGVQARAAVPGARAIAFGTIDPQFRSYFVAHQGAGLAPRAEFPMELAGKRFTFGDAASTSGRVMPEHFLREITGKTPEEFFGEVNLNGGKHAIVAKNVEQGVYDAGVLNFQTYENMVDAGELDPELCLKIWETPPYADYNWTAHPDVDFKFGKGFTDRLQEALTSITDPVLLDALQRPDGLIAAQNSDFDRIEAICRELGIIGR</sequence>
<dbReference type="Proteomes" id="UP000320390">
    <property type="component" value="Chromosome"/>
</dbReference>
<keyword evidence="4" id="KW-1185">Reference proteome</keyword>
<evidence type="ECO:0000256" key="1">
    <source>
        <dbReference type="ARBA" id="ARBA00007162"/>
    </source>
</evidence>
<proteinExistence type="inferred from homology"/>
<dbReference type="Pfam" id="PF12974">
    <property type="entry name" value="Phosphonate-bd"/>
    <property type="match status" value="1"/>
</dbReference>
<gene>
    <name evidence="3" type="primary">phnD</name>
    <name evidence="3" type="ORF">Poly30_30620</name>
</gene>
<dbReference type="PANTHER" id="PTHR35841">
    <property type="entry name" value="PHOSPHONATES-BINDING PERIPLASMIC PROTEIN"/>
    <property type="match status" value="1"/>
</dbReference>
<protein>
    <submittedName>
        <fullName evidence="3">Phosphate-import protein PhnD</fullName>
    </submittedName>
</protein>
<dbReference type="AlphaFoldDB" id="A0A518ETW8"/>
<dbReference type="RefSeq" id="WP_145198654.1">
    <property type="nucleotide sequence ID" value="NZ_CP036434.1"/>
</dbReference>
<dbReference type="NCBIfam" id="TIGR04553">
    <property type="entry name" value="ABC_peri_selen"/>
    <property type="match status" value="1"/>
</dbReference>
<evidence type="ECO:0000313" key="4">
    <source>
        <dbReference type="Proteomes" id="UP000320390"/>
    </source>
</evidence>
<evidence type="ECO:0000313" key="3">
    <source>
        <dbReference type="EMBL" id="QDV07536.1"/>
    </source>
</evidence>
<dbReference type="SUPFAM" id="SSF53850">
    <property type="entry name" value="Periplasmic binding protein-like II"/>
    <property type="match status" value="1"/>
</dbReference>
<dbReference type="EMBL" id="CP036434">
    <property type="protein sequence ID" value="QDV07536.1"/>
    <property type="molecule type" value="Genomic_DNA"/>
</dbReference>
<dbReference type="InterPro" id="IPR030836">
    <property type="entry name" value="ABC_peri_PhnD-like"/>
</dbReference>
<organism evidence="3 4">
    <name type="scientific">Saltatorellus ferox</name>
    <dbReference type="NCBI Taxonomy" id="2528018"/>
    <lineage>
        <taxon>Bacteria</taxon>
        <taxon>Pseudomonadati</taxon>
        <taxon>Planctomycetota</taxon>
        <taxon>Planctomycetia</taxon>
        <taxon>Planctomycetia incertae sedis</taxon>
        <taxon>Saltatorellus</taxon>
    </lineage>
</organism>
<dbReference type="Gene3D" id="3.40.190.10">
    <property type="entry name" value="Periplasmic binding protein-like II"/>
    <property type="match status" value="2"/>
</dbReference>
<dbReference type="PROSITE" id="PS51257">
    <property type="entry name" value="PROKAR_LIPOPROTEIN"/>
    <property type="match status" value="1"/>
</dbReference>
<name>A0A518ETW8_9BACT</name>
<comment type="similarity">
    <text evidence="1">Belongs to the phosphate/phosphite/phosphonate binding protein family.</text>
</comment>
<dbReference type="GO" id="GO:0055085">
    <property type="term" value="P:transmembrane transport"/>
    <property type="evidence" value="ECO:0007669"/>
    <property type="project" value="InterPro"/>
</dbReference>
<reference evidence="3 4" key="1">
    <citation type="submission" date="2019-02" db="EMBL/GenBank/DDBJ databases">
        <title>Deep-cultivation of Planctomycetes and their phenomic and genomic characterization uncovers novel biology.</title>
        <authorList>
            <person name="Wiegand S."/>
            <person name="Jogler M."/>
            <person name="Boedeker C."/>
            <person name="Pinto D."/>
            <person name="Vollmers J."/>
            <person name="Rivas-Marin E."/>
            <person name="Kohn T."/>
            <person name="Peeters S.H."/>
            <person name="Heuer A."/>
            <person name="Rast P."/>
            <person name="Oberbeckmann S."/>
            <person name="Bunk B."/>
            <person name="Jeske O."/>
            <person name="Meyerdierks A."/>
            <person name="Storesund J.E."/>
            <person name="Kallscheuer N."/>
            <person name="Luecker S."/>
            <person name="Lage O.M."/>
            <person name="Pohl T."/>
            <person name="Merkel B.J."/>
            <person name="Hornburger P."/>
            <person name="Mueller R.-W."/>
            <person name="Bruemmer F."/>
            <person name="Labrenz M."/>
            <person name="Spormann A.M."/>
            <person name="Op den Camp H."/>
            <person name="Overmann J."/>
            <person name="Amann R."/>
            <person name="Jetten M.S.M."/>
            <person name="Mascher T."/>
            <person name="Medema M.H."/>
            <person name="Devos D.P."/>
            <person name="Kaster A.-K."/>
            <person name="Ovreas L."/>
            <person name="Rohde M."/>
            <person name="Galperin M.Y."/>
            <person name="Jogler C."/>
        </authorList>
    </citation>
    <scope>NUCLEOTIDE SEQUENCE [LARGE SCALE GENOMIC DNA]</scope>
    <source>
        <strain evidence="3 4">Poly30</strain>
    </source>
</reference>
<dbReference type="GO" id="GO:0043190">
    <property type="term" value="C:ATP-binding cassette (ABC) transporter complex"/>
    <property type="evidence" value="ECO:0007669"/>
    <property type="project" value="InterPro"/>
</dbReference>
<dbReference type="NCBIfam" id="TIGR01098">
    <property type="entry name" value="3A0109s03R"/>
    <property type="match status" value="1"/>
</dbReference>
<accession>A0A518ETW8</accession>
<dbReference type="PANTHER" id="PTHR35841:SF1">
    <property type="entry name" value="PHOSPHONATES-BINDING PERIPLASMIC PROTEIN"/>
    <property type="match status" value="1"/>
</dbReference>